<dbReference type="RefSeq" id="WP_378258722.1">
    <property type="nucleotide sequence ID" value="NZ_JBHSJV010000001.1"/>
</dbReference>
<accession>A0ABW5N9M7</accession>
<dbReference type="Gene3D" id="3.10.310.50">
    <property type="match status" value="1"/>
</dbReference>
<comment type="caution">
    <text evidence="2">The sequence shown here is derived from an EMBL/GenBank/DDBJ whole genome shotgun (WGS) entry which is preliminary data.</text>
</comment>
<evidence type="ECO:0000259" key="1">
    <source>
        <dbReference type="Pfam" id="PF04536"/>
    </source>
</evidence>
<dbReference type="EMBL" id="JBHULX010000013">
    <property type="protein sequence ID" value="MFD2590888.1"/>
    <property type="molecule type" value="Genomic_DNA"/>
</dbReference>
<proteinExistence type="predicted"/>
<name>A0ABW5N9M7_9FLAO</name>
<organism evidence="2 3">
    <name type="scientific">Aquimarina hainanensis</name>
    <dbReference type="NCBI Taxonomy" id="1578017"/>
    <lineage>
        <taxon>Bacteria</taxon>
        <taxon>Pseudomonadati</taxon>
        <taxon>Bacteroidota</taxon>
        <taxon>Flavobacteriia</taxon>
        <taxon>Flavobacteriales</taxon>
        <taxon>Flavobacteriaceae</taxon>
        <taxon>Aquimarina</taxon>
    </lineage>
</organism>
<feature type="domain" description="TPM" evidence="1">
    <location>
        <begin position="5"/>
        <end position="119"/>
    </location>
</feature>
<dbReference type="Pfam" id="PF04536">
    <property type="entry name" value="TPM_phosphatase"/>
    <property type="match status" value="1"/>
</dbReference>
<dbReference type="InterPro" id="IPR007621">
    <property type="entry name" value="TPM_dom"/>
</dbReference>
<dbReference type="PANTHER" id="PTHR30373:SF8">
    <property type="entry name" value="BLL7265 PROTEIN"/>
    <property type="match status" value="1"/>
</dbReference>
<sequence length="145" mass="16772">MSKVEDFLSADEEQKIVAAIRTAEKTTSGEIRVHLEKSTNKDSFERAREVFHYLKMDNTIQRNGVLIYIAVEDRQFVIYGDQGINDVVADNFWEQTKDRILSQFKQEKYAQGIIDGVLLAGEQLQHYFPWDHNDTNELSDEISKG</sequence>
<protein>
    <submittedName>
        <fullName evidence="2">TPM domain-containing protein</fullName>
    </submittedName>
</protein>
<keyword evidence="3" id="KW-1185">Reference proteome</keyword>
<reference evidence="3" key="1">
    <citation type="journal article" date="2019" name="Int. J. Syst. Evol. Microbiol.">
        <title>The Global Catalogue of Microorganisms (GCM) 10K type strain sequencing project: providing services to taxonomists for standard genome sequencing and annotation.</title>
        <authorList>
            <consortium name="The Broad Institute Genomics Platform"/>
            <consortium name="The Broad Institute Genome Sequencing Center for Infectious Disease"/>
            <person name="Wu L."/>
            <person name="Ma J."/>
        </authorList>
    </citation>
    <scope>NUCLEOTIDE SEQUENCE [LARGE SCALE GENOMIC DNA]</scope>
    <source>
        <strain evidence="3">KCTC 42423</strain>
    </source>
</reference>
<dbReference type="Proteomes" id="UP001597459">
    <property type="component" value="Unassembled WGS sequence"/>
</dbReference>
<evidence type="ECO:0000313" key="2">
    <source>
        <dbReference type="EMBL" id="MFD2590888.1"/>
    </source>
</evidence>
<dbReference type="PANTHER" id="PTHR30373">
    <property type="entry name" value="UPF0603 PROTEIN YGCG"/>
    <property type="match status" value="1"/>
</dbReference>
<gene>
    <name evidence="2" type="ORF">ACFSTE_08610</name>
</gene>
<evidence type="ECO:0000313" key="3">
    <source>
        <dbReference type="Proteomes" id="UP001597459"/>
    </source>
</evidence>